<dbReference type="SUPFAM" id="SSF90229">
    <property type="entry name" value="CCCH zinc finger"/>
    <property type="match status" value="1"/>
</dbReference>
<keyword evidence="1 4" id="KW-0479">Metal-binding</keyword>
<feature type="compositionally biased region" description="Basic and acidic residues" evidence="5">
    <location>
        <begin position="77"/>
        <end position="122"/>
    </location>
</feature>
<feature type="zinc finger region" description="C3H1-type" evidence="4">
    <location>
        <begin position="1"/>
        <end position="27"/>
    </location>
</feature>
<sequence length="387" mass="46163">MSTTLCKFYLQGNCFYGSSCRFSHAQPQRSNHVNSSRSNRNANKNYYESDNASRDYDDYEYKQNSYASGSKNTNYNYKKDYNNRDDYYNKRNDDYHNKRNDDYHNKRNDDYHNQRNDHKEYYDSSNHYGNQAQRQHSVKNYKEDNSRNRNYNYDTNKAYASSNWNTNSDSQSHGAHHLNDTDKMLKYYENEIKTYQNHLKQMSMSNIWPFTCFHPIGHEFPIQPVGSLNLIDVSFEEIRCDYYMTKNICASPGLFHKQTFDELLLKAQKQKEDIITFKKHVQQDFILTFIKCENSKKSHNFENSIQMDQNSYWDMSIRYLKKAENKQSELESFSFVGKKNDKNTENDSQLKILMQTEIYGKIDNDAFAQDQFTDFIPIMPPPMKYCG</sequence>
<feature type="compositionally biased region" description="Basic and acidic residues" evidence="5">
    <location>
        <begin position="51"/>
        <end position="61"/>
    </location>
</feature>
<evidence type="ECO:0000256" key="3">
    <source>
        <dbReference type="ARBA" id="ARBA00022833"/>
    </source>
</evidence>
<dbReference type="Gene3D" id="4.10.1000.10">
    <property type="entry name" value="Zinc finger, CCCH-type"/>
    <property type="match status" value="1"/>
</dbReference>
<reference evidence="7 8" key="1">
    <citation type="submission" date="2019-08" db="EMBL/GenBank/DDBJ databases">
        <title>Whole genome of Aphis craccivora.</title>
        <authorList>
            <person name="Voronova N.V."/>
            <person name="Shulinski R.S."/>
            <person name="Bandarenka Y.V."/>
            <person name="Zhorov D.G."/>
            <person name="Warner D."/>
        </authorList>
    </citation>
    <scope>NUCLEOTIDE SEQUENCE [LARGE SCALE GENOMIC DNA]</scope>
    <source>
        <strain evidence="7">180601</strain>
        <tissue evidence="7">Whole Body</tissue>
    </source>
</reference>
<feature type="region of interest" description="Disordered" evidence="5">
    <location>
        <begin position="25"/>
        <end position="150"/>
    </location>
</feature>
<evidence type="ECO:0000256" key="4">
    <source>
        <dbReference type="PROSITE-ProRule" id="PRU00723"/>
    </source>
</evidence>
<dbReference type="GO" id="GO:0008270">
    <property type="term" value="F:zinc ion binding"/>
    <property type="evidence" value="ECO:0007669"/>
    <property type="project" value="UniProtKB-KW"/>
</dbReference>
<dbReference type="Proteomes" id="UP000478052">
    <property type="component" value="Unassembled WGS sequence"/>
</dbReference>
<organism evidence="7 8">
    <name type="scientific">Aphis craccivora</name>
    <name type="common">Cowpea aphid</name>
    <dbReference type="NCBI Taxonomy" id="307492"/>
    <lineage>
        <taxon>Eukaryota</taxon>
        <taxon>Metazoa</taxon>
        <taxon>Ecdysozoa</taxon>
        <taxon>Arthropoda</taxon>
        <taxon>Hexapoda</taxon>
        <taxon>Insecta</taxon>
        <taxon>Pterygota</taxon>
        <taxon>Neoptera</taxon>
        <taxon>Paraneoptera</taxon>
        <taxon>Hemiptera</taxon>
        <taxon>Sternorrhyncha</taxon>
        <taxon>Aphidomorpha</taxon>
        <taxon>Aphidoidea</taxon>
        <taxon>Aphididae</taxon>
        <taxon>Aphidini</taxon>
        <taxon>Aphis</taxon>
        <taxon>Aphis</taxon>
    </lineage>
</organism>
<gene>
    <name evidence="7" type="ORF">FWK35_00005102</name>
</gene>
<dbReference type="PROSITE" id="PS50103">
    <property type="entry name" value="ZF_C3H1"/>
    <property type="match status" value="1"/>
</dbReference>
<proteinExistence type="predicted"/>
<evidence type="ECO:0000256" key="2">
    <source>
        <dbReference type="ARBA" id="ARBA00022771"/>
    </source>
</evidence>
<dbReference type="GO" id="GO:0016301">
    <property type="term" value="F:kinase activity"/>
    <property type="evidence" value="ECO:0007669"/>
    <property type="project" value="UniProtKB-KW"/>
</dbReference>
<feature type="compositionally biased region" description="Low complexity" evidence="5">
    <location>
        <begin position="29"/>
        <end position="45"/>
    </location>
</feature>
<evidence type="ECO:0000313" key="8">
    <source>
        <dbReference type="Proteomes" id="UP000478052"/>
    </source>
</evidence>
<dbReference type="Pfam" id="PF18044">
    <property type="entry name" value="zf-CCCH_4"/>
    <property type="match status" value="1"/>
</dbReference>
<evidence type="ECO:0000256" key="5">
    <source>
        <dbReference type="SAM" id="MobiDB-lite"/>
    </source>
</evidence>
<dbReference type="AlphaFoldDB" id="A0A6G0ZFI4"/>
<keyword evidence="7" id="KW-0418">Kinase</keyword>
<keyword evidence="7" id="KW-0808">Transferase</keyword>
<dbReference type="EMBL" id="VUJU01000581">
    <property type="protein sequence ID" value="KAF0769542.1"/>
    <property type="molecule type" value="Genomic_DNA"/>
</dbReference>
<keyword evidence="3 4" id="KW-0862">Zinc</keyword>
<feature type="compositionally biased region" description="Polar residues" evidence="5">
    <location>
        <begin position="123"/>
        <end position="135"/>
    </location>
</feature>
<accession>A0A6G0ZFI4</accession>
<feature type="domain" description="C3H1-type" evidence="6">
    <location>
        <begin position="1"/>
        <end position="27"/>
    </location>
</feature>
<name>A0A6G0ZFI4_APHCR</name>
<dbReference type="InterPro" id="IPR036855">
    <property type="entry name" value="Znf_CCCH_sf"/>
</dbReference>
<evidence type="ECO:0000313" key="7">
    <source>
        <dbReference type="EMBL" id="KAF0769542.1"/>
    </source>
</evidence>
<keyword evidence="2 4" id="KW-0863">Zinc-finger</keyword>
<comment type="caution">
    <text evidence="7">The sequence shown here is derived from an EMBL/GenBank/DDBJ whole genome shotgun (WGS) entry which is preliminary data.</text>
</comment>
<evidence type="ECO:0000256" key="1">
    <source>
        <dbReference type="ARBA" id="ARBA00022723"/>
    </source>
</evidence>
<dbReference type="OrthoDB" id="20729at2759"/>
<dbReference type="InterPro" id="IPR041367">
    <property type="entry name" value="Znf-CCCH_4"/>
</dbReference>
<protein>
    <submittedName>
        <fullName evidence="7">Putative cyclin-dependent serine/threonine-protein kinase</fullName>
    </submittedName>
</protein>
<dbReference type="SMART" id="SM00356">
    <property type="entry name" value="ZnF_C3H1"/>
    <property type="match status" value="1"/>
</dbReference>
<dbReference type="InterPro" id="IPR000571">
    <property type="entry name" value="Znf_CCCH"/>
</dbReference>
<evidence type="ECO:0000259" key="6">
    <source>
        <dbReference type="PROSITE" id="PS50103"/>
    </source>
</evidence>
<keyword evidence="8" id="KW-1185">Reference proteome</keyword>